<dbReference type="SUPFAM" id="SSF103657">
    <property type="entry name" value="BAR/IMD domain-like"/>
    <property type="match status" value="1"/>
</dbReference>
<feature type="region of interest" description="Disordered" evidence="1">
    <location>
        <begin position="312"/>
        <end position="502"/>
    </location>
</feature>
<feature type="compositionally biased region" description="Basic and acidic residues" evidence="1">
    <location>
        <begin position="482"/>
        <end position="494"/>
    </location>
</feature>
<evidence type="ECO:0000259" key="2">
    <source>
        <dbReference type="PROSITE" id="PS51082"/>
    </source>
</evidence>
<feature type="compositionally biased region" description="Polar residues" evidence="1">
    <location>
        <begin position="347"/>
        <end position="367"/>
    </location>
</feature>
<gene>
    <name evidence="3" type="ORF">EIN_306550</name>
</gene>
<dbReference type="GeneID" id="14885702"/>
<reference evidence="3 4" key="1">
    <citation type="submission" date="2012-10" db="EMBL/GenBank/DDBJ databases">
        <authorList>
            <person name="Zafar N."/>
            <person name="Inman J."/>
            <person name="Hall N."/>
            <person name="Lorenzi H."/>
            <person name="Caler E."/>
        </authorList>
    </citation>
    <scope>NUCLEOTIDE SEQUENCE [LARGE SCALE GENOMIC DNA]</scope>
    <source>
        <strain evidence="3 4">IP1</strain>
    </source>
</reference>
<feature type="compositionally biased region" description="Polar residues" evidence="1">
    <location>
        <begin position="466"/>
        <end position="478"/>
    </location>
</feature>
<feature type="region of interest" description="Disordered" evidence="1">
    <location>
        <begin position="513"/>
        <end position="532"/>
    </location>
</feature>
<dbReference type="VEuPathDB" id="AmoebaDB:EIN_306550"/>
<dbReference type="InterPro" id="IPR027267">
    <property type="entry name" value="AH/BAR_dom_sf"/>
</dbReference>
<keyword evidence="4" id="KW-1185">Reference proteome</keyword>
<accession>A0A0A1TYY2</accession>
<evidence type="ECO:0000313" key="3">
    <source>
        <dbReference type="EMBL" id="ELP86719.1"/>
    </source>
</evidence>
<feature type="compositionally biased region" description="Pro residues" evidence="1">
    <location>
        <begin position="416"/>
        <end position="455"/>
    </location>
</feature>
<feature type="domain" description="WH2" evidence="2">
    <location>
        <begin position="466"/>
        <end position="483"/>
    </location>
</feature>
<dbReference type="OMA" id="FQMLGDY"/>
<protein>
    <recommendedName>
        <fullName evidence="2">WH2 domain-containing protein</fullName>
    </recommendedName>
</protein>
<dbReference type="AlphaFoldDB" id="A0A0A1TYY2"/>
<name>A0A0A1TYY2_ENTIV</name>
<dbReference type="Gene3D" id="1.20.1270.60">
    <property type="entry name" value="Arfaptin homology (AH) domain/BAR domain"/>
    <property type="match status" value="1"/>
</dbReference>
<dbReference type="PROSITE" id="PS51082">
    <property type="entry name" value="WH2"/>
    <property type="match status" value="1"/>
</dbReference>
<sequence>MTTLPKKDDFNLKSKDEEKQMVDFTNALQDNMKKVVPNLKKLIDSLEAYSNSEIALNQQTAKVITALDGIAETGMGDFDSGIKIVRDILTDLYSGRSQLNTQGTSMLIEGLKREHAQRQKEVQTLNSDILRERKKWDSDLSNAEKRTASATDVKVAIEEFKKIEKERQQALMVHLQLTVFSNRGTFGSIIGLFGEFFKATGKSLTNSGERFTYNQPHLEKLSKSKSNIPRELRNLMESKKQSYVNLSGLSSELKQILKNAGLRPSNLADKKVVTTLYILIKDRVDMGQLPYDLLDQLKSTGNVDDQQVRQHIQEQKKVASAPKGWVNARVPGKKKVTKSTPPSTSSQNCGHQTQQIQKPNNCNQTAQVPPPVPPPHQAKSGFGAVRTGAPPKATFGQSTKPHQQPPLPQNQVQDLPLPPPNDLAPPPDLLPPPPGLAPPPANMPLPKMPPPPPTSAPGIAAAPAKSQPSLLEQISQGTKLKKVTERVDPPKEQMTDQMKGDLTSLLSNVMAARRKDIADDEESDDESEDWDD</sequence>
<evidence type="ECO:0000256" key="1">
    <source>
        <dbReference type="SAM" id="MobiDB-lite"/>
    </source>
</evidence>
<proteinExistence type="predicted"/>
<dbReference type="InterPro" id="IPR003124">
    <property type="entry name" value="WH2_dom"/>
</dbReference>
<dbReference type="GO" id="GO:0003779">
    <property type="term" value="F:actin binding"/>
    <property type="evidence" value="ECO:0007669"/>
    <property type="project" value="InterPro"/>
</dbReference>
<feature type="compositionally biased region" description="Acidic residues" evidence="1">
    <location>
        <begin position="518"/>
        <end position="532"/>
    </location>
</feature>
<organism evidence="3 4">
    <name type="scientific">Entamoeba invadens IP1</name>
    <dbReference type="NCBI Taxonomy" id="370355"/>
    <lineage>
        <taxon>Eukaryota</taxon>
        <taxon>Amoebozoa</taxon>
        <taxon>Evosea</taxon>
        <taxon>Archamoebae</taxon>
        <taxon>Mastigamoebida</taxon>
        <taxon>Entamoebidae</taxon>
        <taxon>Entamoeba</taxon>
    </lineage>
</organism>
<dbReference type="Gene3D" id="6.10.280.150">
    <property type="match status" value="1"/>
</dbReference>
<dbReference type="EMBL" id="KB206936">
    <property type="protein sequence ID" value="ELP86719.1"/>
    <property type="molecule type" value="Genomic_DNA"/>
</dbReference>
<dbReference type="KEGG" id="eiv:EIN_306550"/>
<dbReference type="Proteomes" id="UP000014680">
    <property type="component" value="Unassembled WGS sequence"/>
</dbReference>
<dbReference type="RefSeq" id="XP_004186065.1">
    <property type="nucleotide sequence ID" value="XM_004186017.1"/>
</dbReference>
<dbReference type="OrthoDB" id="30048at2759"/>
<evidence type="ECO:0000313" key="4">
    <source>
        <dbReference type="Proteomes" id="UP000014680"/>
    </source>
</evidence>